<feature type="domain" description="ABC transmembrane type-1" evidence="9">
    <location>
        <begin position="69"/>
        <end position="262"/>
    </location>
</feature>
<keyword evidence="4" id="KW-0997">Cell inner membrane</keyword>
<dbReference type="PROSITE" id="PS50928">
    <property type="entry name" value="ABC_TM1"/>
    <property type="match status" value="1"/>
</dbReference>
<keyword evidence="3" id="KW-1003">Cell membrane</keyword>
<dbReference type="OrthoDB" id="9815533at2"/>
<feature type="transmembrane region" description="Helical" evidence="8">
    <location>
        <begin position="244"/>
        <end position="262"/>
    </location>
</feature>
<feature type="transmembrane region" description="Helical" evidence="8">
    <location>
        <begin position="104"/>
        <end position="127"/>
    </location>
</feature>
<evidence type="ECO:0000256" key="6">
    <source>
        <dbReference type="ARBA" id="ARBA00022989"/>
    </source>
</evidence>
<dbReference type="GO" id="GO:0055085">
    <property type="term" value="P:transmembrane transport"/>
    <property type="evidence" value="ECO:0007669"/>
    <property type="project" value="InterPro"/>
</dbReference>
<evidence type="ECO:0000256" key="8">
    <source>
        <dbReference type="RuleBase" id="RU363032"/>
    </source>
</evidence>
<dbReference type="RefSeq" id="WP_106722896.1">
    <property type="nucleotide sequence ID" value="NZ_PXYL01000002.1"/>
</dbReference>
<evidence type="ECO:0000259" key="9">
    <source>
        <dbReference type="PROSITE" id="PS50928"/>
    </source>
</evidence>
<keyword evidence="7 8" id="KW-0472">Membrane</keyword>
<evidence type="ECO:0000313" key="10">
    <source>
        <dbReference type="EMBL" id="PSJ62987.1"/>
    </source>
</evidence>
<feature type="transmembrane region" description="Helical" evidence="8">
    <location>
        <begin position="73"/>
        <end position="97"/>
    </location>
</feature>
<keyword evidence="11" id="KW-1185">Reference proteome</keyword>
<sequence>MSANPNSTDKPGRVSAAIVYLTIAFLLMPLLAIVPVSFTGARYLSMPKGNWSLRHYEALITNPVWFDSIKLSLGIALASAAIATMFAVMFGLGLWYVRNRFSTMLAALVFLPMVMPPVVSAIILYFFETSLIDIAPWIGFDSIGGVILAHVVVATPFALVTFMVSLSQIDRRIDMAARGLGASLWQSIFWIILPNARFGIISAAFFAFILSWEEISVTLFITSFNVVTLPRQMWNGMRDNIDPAIAAISVILISLTVLGILGRDLWRWQRARVAKAA</sequence>
<keyword evidence="2 8" id="KW-0813">Transport</keyword>
<dbReference type="SUPFAM" id="SSF161098">
    <property type="entry name" value="MetI-like"/>
    <property type="match status" value="1"/>
</dbReference>
<evidence type="ECO:0000256" key="5">
    <source>
        <dbReference type="ARBA" id="ARBA00022692"/>
    </source>
</evidence>
<dbReference type="AlphaFoldDB" id="A0A2P7SKJ7"/>
<dbReference type="EMBL" id="PXYL01000002">
    <property type="protein sequence ID" value="PSJ62987.1"/>
    <property type="molecule type" value="Genomic_DNA"/>
</dbReference>
<dbReference type="InterPro" id="IPR035906">
    <property type="entry name" value="MetI-like_sf"/>
</dbReference>
<comment type="similarity">
    <text evidence="8">Belongs to the binding-protein-dependent transport system permease family.</text>
</comment>
<accession>A0A2P7SKJ7</accession>
<reference evidence="10 11" key="1">
    <citation type="submission" date="2018-03" db="EMBL/GenBank/DDBJ databases">
        <title>The draft genome of Mesorhizobium soli JCM 19897.</title>
        <authorList>
            <person name="Li L."/>
            <person name="Liu L."/>
            <person name="Liang L."/>
            <person name="Wang T."/>
            <person name="Zhang X."/>
        </authorList>
    </citation>
    <scope>NUCLEOTIDE SEQUENCE [LARGE SCALE GENOMIC DNA]</scope>
    <source>
        <strain evidence="10 11">JCM 19897</strain>
    </source>
</reference>
<feature type="transmembrane region" description="Helical" evidence="8">
    <location>
        <begin position="188"/>
        <end position="210"/>
    </location>
</feature>
<protein>
    <submittedName>
        <fullName evidence="10">ABC transporter permease</fullName>
    </submittedName>
</protein>
<evidence type="ECO:0000256" key="3">
    <source>
        <dbReference type="ARBA" id="ARBA00022475"/>
    </source>
</evidence>
<keyword evidence="6 8" id="KW-1133">Transmembrane helix</keyword>
<dbReference type="InterPro" id="IPR000515">
    <property type="entry name" value="MetI-like"/>
</dbReference>
<name>A0A2P7SKJ7_9HYPH</name>
<dbReference type="CDD" id="cd06261">
    <property type="entry name" value="TM_PBP2"/>
    <property type="match status" value="1"/>
</dbReference>
<feature type="transmembrane region" description="Helical" evidence="8">
    <location>
        <begin position="147"/>
        <end position="167"/>
    </location>
</feature>
<gene>
    <name evidence="10" type="ORF">C7I85_05345</name>
</gene>
<evidence type="ECO:0000313" key="11">
    <source>
        <dbReference type="Proteomes" id="UP000240653"/>
    </source>
</evidence>
<organism evidence="10 11">
    <name type="scientific">Pseudaminobacter soli</name>
    <name type="common">ex Li et al. 2025</name>
    <dbReference type="NCBI Taxonomy" id="1295366"/>
    <lineage>
        <taxon>Bacteria</taxon>
        <taxon>Pseudomonadati</taxon>
        <taxon>Pseudomonadota</taxon>
        <taxon>Alphaproteobacteria</taxon>
        <taxon>Hyphomicrobiales</taxon>
        <taxon>Phyllobacteriaceae</taxon>
        <taxon>Pseudaminobacter</taxon>
    </lineage>
</organism>
<proteinExistence type="inferred from homology"/>
<comment type="subcellular location">
    <subcellularLocation>
        <location evidence="1">Cell inner membrane</location>
        <topology evidence="1">Multi-pass membrane protein</topology>
    </subcellularLocation>
    <subcellularLocation>
        <location evidence="8">Cell membrane</location>
        <topology evidence="8">Multi-pass membrane protein</topology>
    </subcellularLocation>
</comment>
<evidence type="ECO:0000256" key="4">
    <source>
        <dbReference type="ARBA" id="ARBA00022519"/>
    </source>
</evidence>
<dbReference type="PANTHER" id="PTHR43357">
    <property type="entry name" value="INNER MEMBRANE ABC TRANSPORTER PERMEASE PROTEIN YDCV"/>
    <property type="match status" value="1"/>
</dbReference>
<dbReference type="Pfam" id="PF00528">
    <property type="entry name" value="BPD_transp_1"/>
    <property type="match status" value="1"/>
</dbReference>
<dbReference type="GO" id="GO:0005886">
    <property type="term" value="C:plasma membrane"/>
    <property type="evidence" value="ECO:0007669"/>
    <property type="project" value="UniProtKB-SubCell"/>
</dbReference>
<comment type="caution">
    <text evidence="10">The sequence shown here is derived from an EMBL/GenBank/DDBJ whole genome shotgun (WGS) entry which is preliminary data.</text>
</comment>
<dbReference type="Gene3D" id="1.10.3720.10">
    <property type="entry name" value="MetI-like"/>
    <property type="match status" value="1"/>
</dbReference>
<evidence type="ECO:0000256" key="1">
    <source>
        <dbReference type="ARBA" id="ARBA00004429"/>
    </source>
</evidence>
<keyword evidence="5 8" id="KW-0812">Transmembrane</keyword>
<evidence type="ECO:0000256" key="2">
    <source>
        <dbReference type="ARBA" id="ARBA00022448"/>
    </source>
</evidence>
<evidence type="ECO:0000256" key="7">
    <source>
        <dbReference type="ARBA" id="ARBA00023136"/>
    </source>
</evidence>
<dbReference type="Proteomes" id="UP000240653">
    <property type="component" value="Unassembled WGS sequence"/>
</dbReference>
<dbReference type="PANTHER" id="PTHR43357:SF4">
    <property type="entry name" value="INNER MEMBRANE ABC TRANSPORTER PERMEASE PROTEIN YDCV"/>
    <property type="match status" value="1"/>
</dbReference>
<feature type="transmembrane region" description="Helical" evidence="8">
    <location>
        <begin position="17"/>
        <end position="38"/>
    </location>
</feature>